<name>A0ABX5EJ82_9MICO</name>
<keyword evidence="3" id="KW-1185">Reference proteome</keyword>
<dbReference type="Proteomes" id="UP000239895">
    <property type="component" value="Unassembled WGS sequence"/>
</dbReference>
<comment type="caution">
    <text evidence="2">The sequence shown here is derived from an EMBL/GenBank/DDBJ whole genome shotgun (WGS) entry which is preliminary data.</text>
</comment>
<gene>
    <name evidence="2" type="ORF">BCL65_101668</name>
</gene>
<keyword evidence="1" id="KW-0175">Coiled coil</keyword>
<evidence type="ECO:0000313" key="3">
    <source>
        <dbReference type="Proteomes" id="UP000239895"/>
    </source>
</evidence>
<feature type="coiled-coil region" evidence="1">
    <location>
        <begin position="10"/>
        <end position="40"/>
    </location>
</feature>
<evidence type="ECO:0000313" key="2">
    <source>
        <dbReference type="EMBL" id="PRZ10523.1"/>
    </source>
</evidence>
<reference evidence="2 3" key="1">
    <citation type="submission" date="2018-03" db="EMBL/GenBank/DDBJ databases">
        <title>Comparative analysis of microorganisms from saline springs in Andes Mountain Range, Colombia.</title>
        <authorList>
            <person name="Rubin E."/>
        </authorList>
    </citation>
    <scope>NUCLEOTIDE SEQUENCE [LARGE SCALE GENOMIC DNA]</scope>
    <source>
        <strain evidence="2 3">CG 23</strain>
    </source>
</reference>
<dbReference type="RefSeq" id="WP_106265065.1">
    <property type="nucleotide sequence ID" value="NZ_PVTX01000001.1"/>
</dbReference>
<dbReference type="EMBL" id="PVTX01000001">
    <property type="protein sequence ID" value="PRZ10523.1"/>
    <property type="molecule type" value="Genomic_DNA"/>
</dbReference>
<evidence type="ECO:0000256" key="1">
    <source>
        <dbReference type="SAM" id="Coils"/>
    </source>
</evidence>
<protein>
    <recommendedName>
        <fullName evidence="4">WXG100 family type VII secretion target</fullName>
    </recommendedName>
</protein>
<evidence type="ECO:0008006" key="4">
    <source>
        <dbReference type="Google" id="ProtNLM"/>
    </source>
</evidence>
<accession>A0ABX5EJ82</accession>
<organism evidence="2 3">
    <name type="scientific">Isoptericola halotolerans</name>
    <dbReference type="NCBI Taxonomy" id="300560"/>
    <lineage>
        <taxon>Bacteria</taxon>
        <taxon>Bacillati</taxon>
        <taxon>Actinomycetota</taxon>
        <taxon>Actinomycetes</taxon>
        <taxon>Micrococcales</taxon>
        <taxon>Promicromonosporaceae</taxon>
        <taxon>Isoptericola</taxon>
    </lineage>
</organism>
<proteinExistence type="predicted"/>
<sequence length="100" mass="11074">MAGYDLSIDMDQLTTLKEDLKAITDELENADANARSAADATGHDGLRDRVNDFADKWEIKRGEMLENVKKLSDIITQIADTFTEIDTELAKALEESAGKK</sequence>